<evidence type="ECO:0000313" key="7">
    <source>
        <dbReference type="EMBL" id="OYD16243.1"/>
    </source>
</evidence>
<dbReference type="InterPro" id="IPR035965">
    <property type="entry name" value="PAS-like_dom_sf"/>
</dbReference>
<evidence type="ECO:0000256" key="3">
    <source>
        <dbReference type="PROSITE-ProRule" id="PRU00169"/>
    </source>
</evidence>
<evidence type="ECO:0000259" key="4">
    <source>
        <dbReference type="PROSITE" id="PS50110"/>
    </source>
</evidence>
<feature type="domain" description="PAS" evidence="5">
    <location>
        <begin position="309"/>
        <end position="356"/>
    </location>
</feature>
<dbReference type="SMART" id="SM00448">
    <property type="entry name" value="REC"/>
    <property type="match status" value="1"/>
</dbReference>
<dbReference type="Pfam" id="PF00072">
    <property type="entry name" value="Response_reg"/>
    <property type="match status" value="1"/>
</dbReference>
<dbReference type="InterPro" id="IPR001789">
    <property type="entry name" value="Sig_transdc_resp-reg_receiver"/>
</dbReference>
<accession>A0A235BV06</accession>
<feature type="modified residue" description="4-aspartylphosphate" evidence="3">
    <location>
        <position position="61"/>
    </location>
</feature>
<dbReference type="InterPro" id="IPR000014">
    <property type="entry name" value="PAS"/>
</dbReference>
<dbReference type="CDD" id="cd00130">
    <property type="entry name" value="PAS"/>
    <property type="match status" value="1"/>
</dbReference>
<dbReference type="Gene3D" id="3.40.50.2300">
    <property type="match status" value="1"/>
</dbReference>
<dbReference type="InterPro" id="IPR052155">
    <property type="entry name" value="Biofilm_reg_signaling"/>
</dbReference>
<dbReference type="CDD" id="cd00156">
    <property type="entry name" value="REC"/>
    <property type="match status" value="1"/>
</dbReference>
<feature type="domain" description="Response regulatory" evidence="4">
    <location>
        <begin position="9"/>
        <end position="126"/>
    </location>
</feature>
<proteinExistence type="predicted"/>
<dbReference type="EMBL" id="NOZQ01000077">
    <property type="protein sequence ID" value="OYD16243.1"/>
    <property type="molecule type" value="Genomic_DNA"/>
</dbReference>
<dbReference type="SUPFAM" id="SSF52172">
    <property type="entry name" value="CheY-like"/>
    <property type="match status" value="1"/>
</dbReference>
<evidence type="ECO:0000259" key="6">
    <source>
        <dbReference type="PROSITE" id="PS50113"/>
    </source>
</evidence>
<name>A0A235BV06_UNCW3</name>
<dbReference type="GO" id="GO:0016301">
    <property type="term" value="F:kinase activity"/>
    <property type="evidence" value="ECO:0007669"/>
    <property type="project" value="UniProtKB-KW"/>
</dbReference>
<evidence type="ECO:0000256" key="2">
    <source>
        <dbReference type="ARBA" id="ARBA00022777"/>
    </source>
</evidence>
<dbReference type="SMART" id="SM00065">
    <property type="entry name" value="GAF"/>
    <property type="match status" value="1"/>
</dbReference>
<dbReference type="Gene3D" id="3.30.450.40">
    <property type="match status" value="1"/>
</dbReference>
<dbReference type="AlphaFoldDB" id="A0A235BV06"/>
<keyword evidence="2" id="KW-0418">Kinase</keyword>
<dbReference type="InterPro" id="IPR029016">
    <property type="entry name" value="GAF-like_dom_sf"/>
</dbReference>
<dbReference type="Gene3D" id="3.30.450.20">
    <property type="entry name" value="PAS domain"/>
    <property type="match status" value="1"/>
</dbReference>
<protein>
    <recommendedName>
        <fullName evidence="9">PAS domain S-box protein</fullName>
    </recommendedName>
</protein>
<dbReference type="SUPFAM" id="SSF55785">
    <property type="entry name" value="PYP-like sensor domain (PAS domain)"/>
    <property type="match status" value="1"/>
</dbReference>
<dbReference type="PROSITE" id="PS50110">
    <property type="entry name" value="RESPONSE_REGULATORY"/>
    <property type="match status" value="1"/>
</dbReference>
<dbReference type="InterPro" id="IPR003018">
    <property type="entry name" value="GAF"/>
</dbReference>
<organism evidence="7 8">
    <name type="scientific">candidate division WOR-3 bacterium JGI_Cruoil_03_44_89</name>
    <dbReference type="NCBI Taxonomy" id="1973748"/>
    <lineage>
        <taxon>Bacteria</taxon>
        <taxon>Bacteria division WOR-3</taxon>
    </lineage>
</organism>
<reference evidence="7 8" key="1">
    <citation type="submission" date="2017-07" db="EMBL/GenBank/DDBJ databases">
        <title>Recovery of genomes from metagenomes via a dereplication, aggregation, and scoring strategy.</title>
        <authorList>
            <person name="Sieber C.M."/>
            <person name="Probst A.J."/>
            <person name="Sharrar A."/>
            <person name="Thomas B.C."/>
            <person name="Hess M."/>
            <person name="Tringe S.G."/>
            <person name="Banfield J.F."/>
        </authorList>
    </citation>
    <scope>NUCLEOTIDE SEQUENCE [LARGE SCALE GENOMIC DNA]</scope>
    <source>
        <strain evidence="7">JGI_Cruoil_03_44_89</strain>
    </source>
</reference>
<keyword evidence="1" id="KW-0808">Transferase</keyword>
<keyword evidence="3" id="KW-0597">Phosphoprotein</keyword>
<evidence type="ECO:0000256" key="1">
    <source>
        <dbReference type="ARBA" id="ARBA00022679"/>
    </source>
</evidence>
<dbReference type="PANTHER" id="PTHR44757">
    <property type="entry name" value="DIGUANYLATE CYCLASE DGCP"/>
    <property type="match status" value="1"/>
</dbReference>
<dbReference type="Pfam" id="PF13185">
    <property type="entry name" value="GAF_2"/>
    <property type="match status" value="1"/>
</dbReference>
<dbReference type="Proteomes" id="UP000215215">
    <property type="component" value="Unassembled WGS sequence"/>
</dbReference>
<dbReference type="PROSITE" id="PS50112">
    <property type="entry name" value="PAS"/>
    <property type="match status" value="1"/>
</dbReference>
<evidence type="ECO:0008006" key="9">
    <source>
        <dbReference type="Google" id="ProtNLM"/>
    </source>
</evidence>
<dbReference type="InterPro" id="IPR000700">
    <property type="entry name" value="PAS-assoc_C"/>
</dbReference>
<dbReference type="SUPFAM" id="SSF55781">
    <property type="entry name" value="GAF domain-like"/>
    <property type="match status" value="1"/>
</dbReference>
<dbReference type="Pfam" id="PF13426">
    <property type="entry name" value="PAS_9"/>
    <property type="match status" value="1"/>
</dbReference>
<dbReference type="PANTHER" id="PTHR44757:SF2">
    <property type="entry name" value="BIOFILM ARCHITECTURE MAINTENANCE PROTEIN MBAA"/>
    <property type="match status" value="1"/>
</dbReference>
<dbReference type="NCBIfam" id="TIGR00229">
    <property type="entry name" value="sensory_box"/>
    <property type="match status" value="1"/>
</dbReference>
<dbReference type="PROSITE" id="PS50113">
    <property type="entry name" value="PAC"/>
    <property type="match status" value="1"/>
</dbReference>
<dbReference type="SMART" id="SM00091">
    <property type="entry name" value="PAS"/>
    <property type="match status" value="1"/>
</dbReference>
<dbReference type="SMART" id="SM00086">
    <property type="entry name" value="PAC"/>
    <property type="match status" value="1"/>
</dbReference>
<comment type="caution">
    <text evidence="7">The sequence shown here is derived from an EMBL/GenBank/DDBJ whole genome shotgun (WGS) entry which is preliminary data.</text>
</comment>
<feature type="domain" description="PAC" evidence="6">
    <location>
        <begin position="381"/>
        <end position="433"/>
    </location>
</feature>
<evidence type="ECO:0000313" key="8">
    <source>
        <dbReference type="Proteomes" id="UP000215215"/>
    </source>
</evidence>
<dbReference type="GO" id="GO:0000160">
    <property type="term" value="P:phosphorelay signal transduction system"/>
    <property type="evidence" value="ECO:0007669"/>
    <property type="project" value="InterPro"/>
</dbReference>
<dbReference type="InterPro" id="IPR011006">
    <property type="entry name" value="CheY-like_superfamily"/>
</dbReference>
<evidence type="ECO:0000259" key="5">
    <source>
        <dbReference type="PROSITE" id="PS50112"/>
    </source>
</evidence>
<gene>
    <name evidence="7" type="ORF">CH333_03895</name>
</gene>
<dbReference type="InterPro" id="IPR001610">
    <property type="entry name" value="PAC"/>
</dbReference>
<sequence>MYKQSEIIRVLLVEDDPGETELIRDMLSGPGEVTFDLECVDRLSKGLECLAAGGIDVVLLDLGLPYSQGLDTFTMVYARAPEVPIVVLTGINDVTLAIKAVREGAQDYLVKSQVESKLLVRSLHYAIERKRAEEIIRKSEAMYRSLYETTLALAKQTDLDTVIRTISDRATAFLEANDCAVYLLDQKRKVLVPIFSNASQGREEIMANEISLGEGLSGRVAKMGAGAYINAGDETNYAVHIPGIDEVEDKNESVICVPVFDGSKVIGVITIGKLGARFDKREVKKLTIFARQAEIALKRAQNLQALRESEEKSRTLVEMLEEGIGTVDEKENFVFINQAAADIFGYSKEELLGKNLGGSTTPEKFKQVLGQTSIGKSGQASQYELAITRKDGEARIISVTSTPIMGDNGKYRGAFGIFHDITERKRTEEELRKRLAQLEIYYQSTLGREKRIIALKREVNELLGELGREEKYGV</sequence>